<sequence length="604" mass="66910">ERSSDIMATTHWATDELPASPKASLLSNHGSEQPYQSRTAGATRTTDTPKLQSDTTSDRATAAFVRRTLCSHNVLLGNGERGRTTPRPIEEVLPPLTSSNEVDLQLYGIISVIIKEFVQTWYSKITPDHVFVNEVLQIIAHCTRGLEQRLRKVDLEAMLLDEIPELLEAHLKSIRLAKQQASSSQSLASSPRLIYHTIHPHPALSPVPTDAVPSTTVEQRENESAWRQLLVQGVLVVLLPTEDLENGCLRALVAEIFAEMILGNGISGKACEGWLLWEGITSIAKVLQTDAAKEEVHQPDDPISGQSMTRLERYGLLSSARNEETRSANALAPNHKTRSVSISGLFWTVIQYILLAFTALRAVVSTLATSSSLPPRSMIKEASHVEASDQLQVSSKDTSPSTRPFGTKRPVVSMKLWSCMAQLTQLSVRMPWLSGCISMLQWGLLSGPGKVGDTDCILDRFLSNFIHRRILNPTFLPAILRTLRATLFPNNALGPPRQLPTDDEVKEIKQRCAVSILTLLPPSLAAKFFASEKREVQLANVEEVLSCLDDTYLNKHLIFQIVELIVLRLFPELGVHGVRELMEERSVDVHTEPPSQSFSWTELG</sequence>
<name>A0A7U2NQ77_PHANO</name>
<gene>
    <name evidence="5" type="ORF">JI435_118140</name>
</gene>
<dbReference type="PROSITE" id="PS51207">
    <property type="entry name" value="PXA"/>
    <property type="match status" value="1"/>
</dbReference>
<evidence type="ECO:0000256" key="1">
    <source>
        <dbReference type="ARBA" id="ARBA00004496"/>
    </source>
</evidence>
<dbReference type="VEuPathDB" id="FungiDB:JI435_118140"/>
<evidence type="ECO:0000256" key="2">
    <source>
        <dbReference type="ARBA" id="ARBA00022490"/>
    </source>
</evidence>
<keyword evidence="6" id="KW-1185">Reference proteome</keyword>
<dbReference type="InterPro" id="IPR051837">
    <property type="entry name" value="SortingNexin/PXDomain-PKLike"/>
</dbReference>
<dbReference type="InterPro" id="IPR003114">
    <property type="entry name" value="Phox_assoc"/>
</dbReference>
<feature type="region of interest" description="Disordered" evidence="3">
    <location>
        <begin position="384"/>
        <end position="405"/>
    </location>
</feature>
<dbReference type="PANTHER" id="PTHR22999">
    <property type="entry name" value="PX SERINE/THREONINE KINASE PXK"/>
    <property type="match status" value="1"/>
</dbReference>
<feature type="non-terminal residue" evidence="5">
    <location>
        <position position="604"/>
    </location>
</feature>
<dbReference type="SMART" id="SM00313">
    <property type="entry name" value="PXA"/>
    <property type="match status" value="1"/>
</dbReference>
<feature type="compositionally biased region" description="Polar residues" evidence="3">
    <location>
        <begin position="389"/>
        <end position="404"/>
    </location>
</feature>
<feature type="compositionally biased region" description="Polar residues" evidence="3">
    <location>
        <begin position="25"/>
        <end position="58"/>
    </location>
</feature>
<dbReference type="OrthoDB" id="5582218at2759"/>
<dbReference type="GO" id="GO:0005737">
    <property type="term" value="C:cytoplasm"/>
    <property type="evidence" value="ECO:0007669"/>
    <property type="project" value="UniProtKB-SubCell"/>
</dbReference>
<accession>A0A7U2NQ77</accession>
<dbReference type="Proteomes" id="UP000663193">
    <property type="component" value="Chromosome 20"/>
</dbReference>
<feature type="region of interest" description="Disordered" evidence="3">
    <location>
        <begin position="1"/>
        <end position="58"/>
    </location>
</feature>
<evidence type="ECO:0000256" key="3">
    <source>
        <dbReference type="SAM" id="MobiDB-lite"/>
    </source>
</evidence>
<organism evidence="5 6">
    <name type="scientific">Phaeosphaeria nodorum (strain SN15 / ATCC MYA-4574 / FGSC 10173)</name>
    <name type="common">Glume blotch fungus</name>
    <name type="synonym">Parastagonospora nodorum</name>
    <dbReference type="NCBI Taxonomy" id="321614"/>
    <lineage>
        <taxon>Eukaryota</taxon>
        <taxon>Fungi</taxon>
        <taxon>Dikarya</taxon>
        <taxon>Ascomycota</taxon>
        <taxon>Pezizomycotina</taxon>
        <taxon>Dothideomycetes</taxon>
        <taxon>Pleosporomycetidae</taxon>
        <taxon>Pleosporales</taxon>
        <taxon>Pleosporineae</taxon>
        <taxon>Phaeosphaeriaceae</taxon>
        <taxon>Parastagonospora</taxon>
    </lineage>
</organism>
<dbReference type="EMBL" id="CP069042">
    <property type="protein sequence ID" value="QRD06437.1"/>
    <property type="molecule type" value="Genomic_DNA"/>
</dbReference>
<dbReference type="PANTHER" id="PTHR22999:SF23">
    <property type="entry name" value="SORTING NEXIN-16"/>
    <property type="match status" value="1"/>
</dbReference>
<evidence type="ECO:0000313" key="5">
    <source>
        <dbReference type="EMBL" id="QRD06437.1"/>
    </source>
</evidence>
<comment type="subcellular location">
    <subcellularLocation>
        <location evidence="1">Cytoplasm</location>
    </subcellularLocation>
</comment>
<dbReference type="Pfam" id="PF02194">
    <property type="entry name" value="PXA"/>
    <property type="match status" value="1"/>
</dbReference>
<dbReference type="AlphaFoldDB" id="A0A7U2NQ77"/>
<proteinExistence type="predicted"/>
<keyword evidence="2" id="KW-0963">Cytoplasm</keyword>
<protein>
    <recommendedName>
        <fullName evidence="4">PXA domain-containing protein</fullName>
    </recommendedName>
</protein>
<reference evidence="6" key="1">
    <citation type="journal article" date="2021" name="BMC Genomics">
        <title>Chromosome-level genome assembly and manually-curated proteome of model necrotroph Parastagonospora nodorum Sn15 reveals a genome-wide trove of candidate effector homologs, and redundancy of virulence-related functions within an accessory chromosome.</title>
        <authorList>
            <person name="Bertazzoni S."/>
            <person name="Jones D.A.B."/>
            <person name="Phan H.T."/>
            <person name="Tan K.-C."/>
            <person name="Hane J.K."/>
        </authorList>
    </citation>
    <scope>NUCLEOTIDE SEQUENCE [LARGE SCALE GENOMIC DNA]</scope>
    <source>
        <strain evidence="6">SN15 / ATCC MYA-4574 / FGSC 10173)</strain>
    </source>
</reference>
<evidence type="ECO:0000313" key="6">
    <source>
        <dbReference type="Proteomes" id="UP000663193"/>
    </source>
</evidence>
<feature type="domain" description="PXA" evidence="4">
    <location>
        <begin position="99"/>
        <end position="287"/>
    </location>
</feature>
<evidence type="ECO:0000259" key="4">
    <source>
        <dbReference type="PROSITE" id="PS51207"/>
    </source>
</evidence>